<name>A0A1G9Q3B4_9PROT</name>
<accession>A0A1G9Q3B4</accession>
<keyword evidence="2" id="KW-1185">Reference proteome</keyword>
<sequence>MTIQSGKDILLKIGDGGDPQSFAAAAGLRMKTISLNARSVDVTTADSPEGWRELLAGAGVKTCSVSGAGVFVDAASDGAVRQAFFDQTARDWQLIIPDFGVIEGAFLVAALDYSGRHDGEAAWSMTLASAGQLSFGAI</sequence>
<evidence type="ECO:0000313" key="2">
    <source>
        <dbReference type="Proteomes" id="UP000199759"/>
    </source>
</evidence>
<proteinExistence type="predicted"/>
<dbReference type="NCBIfam" id="TIGR02126">
    <property type="entry name" value="phgtail_TP901_1"/>
    <property type="match status" value="1"/>
</dbReference>
<dbReference type="AlphaFoldDB" id="A0A1G9Q3B4"/>
<reference evidence="1 2" key="1">
    <citation type="submission" date="2016-10" db="EMBL/GenBank/DDBJ databases">
        <authorList>
            <person name="de Groot N.N."/>
        </authorList>
    </citation>
    <scope>NUCLEOTIDE SEQUENCE [LARGE SCALE GENOMIC DNA]</scope>
    <source>
        <strain evidence="1 2">DSM 16077</strain>
    </source>
</reference>
<dbReference type="PRINTS" id="PR01996">
    <property type="entry name" value="MTP1FAMILY"/>
</dbReference>
<dbReference type="STRING" id="144026.SAMN04488568_104136"/>
<dbReference type="OrthoDB" id="7266971at2"/>
<dbReference type="InterPro" id="IPR011855">
    <property type="entry name" value="Phgtail_TP901_1"/>
</dbReference>
<dbReference type="RefSeq" id="WP_091767920.1">
    <property type="nucleotide sequence ID" value="NZ_FNHG01000004.1"/>
</dbReference>
<gene>
    <name evidence="1" type="ORF">SAMN04488568_104136</name>
</gene>
<dbReference type="Proteomes" id="UP000199759">
    <property type="component" value="Unassembled WGS sequence"/>
</dbReference>
<evidence type="ECO:0000313" key="1">
    <source>
        <dbReference type="EMBL" id="SDM05221.1"/>
    </source>
</evidence>
<dbReference type="InterPro" id="IPR022344">
    <property type="entry name" value="GTA_major-tail"/>
</dbReference>
<dbReference type="Pfam" id="PF06199">
    <property type="entry name" value="Phage_tail_2"/>
    <property type="match status" value="1"/>
</dbReference>
<dbReference type="EMBL" id="FNHG01000004">
    <property type="protein sequence ID" value="SDM05221.1"/>
    <property type="molecule type" value="Genomic_DNA"/>
</dbReference>
<organism evidence="1 2">
    <name type="scientific">Maricaulis salignorans</name>
    <dbReference type="NCBI Taxonomy" id="144026"/>
    <lineage>
        <taxon>Bacteria</taxon>
        <taxon>Pseudomonadati</taxon>
        <taxon>Pseudomonadota</taxon>
        <taxon>Alphaproteobacteria</taxon>
        <taxon>Maricaulales</taxon>
        <taxon>Maricaulaceae</taxon>
        <taxon>Maricaulis</taxon>
    </lineage>
</organism>
<protein>
    <submittedName>
        <fullName evidence="1">Phage major tail protein, TP901-1 family</fullName>
    </submittedName>
</protein>